<protein>
    <submittedName>
        <fullName evidence="2">Uncharacterized protein</fullName>
    </submittedName>
</protein>
<reference evidence="2" key="1">
    <citation type="submission" date="2014-09" db="EMBL/GenBank/DDBJ databases">
        <authorList>
            <person name="Magalhaes I.L.F."/>
            <person name="Oliveira U."/>
            <person name="Santos F.R."/>
            <person name="Vidigal T.H.D.A."/>
            <person name="Brescovit A.D."/>
            <person name="Santos A.J."/>
        </authorList>
    </citation>
    <scope>NUCLEOTIDE SEQUENCE</scope>
    <source>
        <tissue evidence="2">Shoot tissue taken approximately 20 cm above the soil surface</tissue>
    </source>
</reference>
<reference evidence="2" key="2">
    <citation type="journal article" date="2015" name="Data Brief">
        <title>Shoot transcriptome of the giant reed, Arundo donax.</title>
        <authorList>
            <person name="Barrero R.A."/>
            <person name="Guerrero F.D."/>
            <person name="Moolhuijzen P."/>
            <person name="Goolsby J.A."/>
            <person name="Tidwell J."/>
            <person name="Bellgard S.E."/>
            <person name="Bellgard M.I."/>
        </authorList>
    </citation>
    <scope>NUCLEOTIDE SEQUENCE</scope>
    <source>
        <tissue evidence="2">Shoot tissue taken approximately 20 cm above the soil surface</tissue>
    </source>
</reference>
<evidence type="ECO:0000313" key="2">
    <source>
        <dbReference type="EMBL" id="JAE00263.1"/>
    </source>
</evidence>
<name>A0A0A9EW43_ARUDO</name>
<organism evidence="2">
    <name type="scientific">Arundo donax</name>
    <name type="common">Giant reed</name>
    <name type="synonym">Donax arundinaceus</name>
    <dbReference type="NCBI Taxonomy" id="35708"/>
    <lineage>
        <taxon>Eukaryota</taxon>
        <taxon>Viridiplantae</taxon>
        <taxon>Streptophyta</taxon>
        <taxon>Embryophyta</taxon>
        <taxon>Tracheophyta</taxon>
        <taxon>Spermatophyta</taxon>
        <taxon>Magnoliopsida</taxon>
        <taxon>Liliopsida</taxon>
        <taxon>Poales</taxon>
        <taxon>Poaceae</taxon>
        <taxon>PACMAD clade</taxon>
        <taxon>Arundinoideae</taxon>
        <taxon>Arundineae</taxon>
        <taxon>Arundo</taxon>
    </lineage>
</organism>
<evidence type="ECO:0000256" key="1">
    <source>
        <dbReference type="SAM" id="MobiDB-lite"/>
    </source>
</evidence>
<proteinExistence type="predicted"/>
<feature type="region of interest" description="Disordered" evidence="1">
    <location>
        <begin position="1"/>
        <end position="20"/>
    </location>
</feature>
<sequence length="20" mass="2515">MLTRRYVSRNMKKFSKCTHQ</sequence>
<dbReference type="AlphaFoldDB" id="A0A0A9EW43"/>
<dbReference type="EMBL" id="GBRH01197633">
    <property type="protein sequence ID" value="JAE00263.1"/>
    <property type="molecule type" value="Transcribed_RNA"/>
</dbReference>
<accession>A0A0A9EW43</accession>